<name>A0ABY4C3J9_9MICO</name>
<gene>
    <name evidence="1" type="ORF">MTO99_09390</name>
</gene>
<dbReference type="EMBL" id="CP094528">
    <property type="protein sequence ID" value="UOE45933.1"/>
    <property type="molecule type" value="Genomic_DNA"/>
</dbReference>
<evidence type="ECO:0000313" key="2">
    <source>
        <dbReference type="Proteomes" id="UP000832097"/>
    </source>
</evidence>
<evidence type="ECO:0000313" key="1">
    <source>
        <dbReference type="EMBL" id="UOE45933.1"/>
    </source>
</evidence>
<protein>
    <submittedName>
        <fullName evidence="1">Uncharacterized protein</fullName>
    </submittedName>
</protein>
<organism evidence="1 2">
    <name type="scientific">Agromyces larvae</name>
    <dbReference type="NCBI Taxonomy" id="2929802"/>
    <lineage>
        <taxon>Bacteria</taxon>
        <taxon>Bacillati</taxon>
        <taxon>Actinomycetota</taxon>
        <taxon>Actinomycetes</taxon>
        <taxon>Micrococcales</taxon>
        <taxon>Microbacteriaceae</taxon>
        <taxon>Agromyces</taxon>
    </lineage>
</organism>
<accession>A0ABY4C3J9</accession>
<keyword evidence="2" id="KW-1185">Reference proteome</keyword>
<dbReference type="RefSeq" id="WP_243558677.1">
    <property type="nucleotide sequence ID" value="NZ_CP094528.1"/>
</dbReference>
<dbReference type="Proteomes" id="UP000832097">
    <property type="component" value="Chromosome"/>
</dbReference>
<reference evidence="1 2" key="1">
    <citation type="submission" date="2022-03" db="EMBL/GenBank/DDBJ databases">
        <title>Mucilaginibacter sp. isolated from the gut of Protaetia brevitarsis seulensis larvae.</title>
        <authorList>
            <person name="Won M."/>
            <person name="Kim S.-J."/>
            <person name="Kwon S.-W."/>
        </authorList>
    </citation>
    <scope>NUCLEOTIDE SEQUENCE [LARGE SCALE GENOMIC DNA]</scope>
    <source>
        <strain evidence="1 2">CFWR-12</strain>
    </source>
</reference>
<sequence>MTRLTTNQKHLLDAVTRADEQYRKEKAEAFERHNRLAEQEVEASRIRRDIAAYQAFEGGVRVTGSNGLAQKEAGLHTTAAKTAYDAIESGRRFAAAPAVVADGEAFDFDPETGVLTVDGVEFVVRKNLAGKRVLEPTVDAEPDAPAVFASGRDALALAWLDAQGVAA</sequence>
<proteinExistence type="predicted"/>